<organism evidence="1 2">
    <name type="scientific">Athelia psychrophila</name>
    <dbReference type="NCBI Taxonomy" id="1759441"/>
    <lineage>
        <taxon>Eukaryota</taxon>
        <taxon>Fungi</taxon>
        <taxon>Dikarya</taxon>
        <taxon>Basidiomycota</taxon>
        <taxon>Agaricomycotina</taxon>
        <taxon>Agaricomycetes</taxon>
        <taxon>Agaricomycetidae</taxon>
        <taxon>Atheliales</taxon>
        <taxon>Atheliaceae</taxon>
        <taxon>Athelia</taxon>
    </lineage>
</organism>
<evidence type="ECO:0008006" key="3">
    <source>
        <dbReference type="Google" id="ProtNLM"/>
    </source>
</evidence>
<reference evidence="1 2" key="1">
    <citation type="journal article" date="2016" name="Mol. Biol. Evol.">
        <title>Comparative Genomics of Early-Diverging Mushroom-Forming Fungi Provides Insights into the Origins of Lignocellulose Decay Capabilities.</title>
        <authorList>
            <person name="Nagy L.G."/>
            <person name="Riley R."/>
            <person name="Tritt A."/>
            <person name="Adam C."/>
            <person name="Daum C."/>
            <person name="Floudas D."/>
            <person name="Sun H."/>
            <person name="Yadav J.S."/>
            <person name="Pangilinan J."/>
            <person name="Larsson K.H."/>
            <person name="Matsuura K."/>
            <person name="Barry K."/>
            <person name="Labutti K."/>
            <person name="Kuo R."/>
            <person name="Ohm R.A."/>
            <person name="Bhattacharya S.S."/>
            <person name="Shirouzu T."/>
            <person name="Yoshinaga Y."/>
            <person name="Martin F.M."/>
            <person name="Grigoriev I.V."/>
            <person name="Hibbett D.S."/>
        </authorList>
    </citation>
    <scope>NUCLEOTIDE SEQUENCE [LARGE SCALE GENOMIC DNA]</scope>
    <source>
        <strain evidence="1 2">CBS 109695</strain>
    </source>
</reference>
<dbReference type="InterPro" id="IPR032675">
    <property type="entry name" value="LRR_dom_sf"/>
</dbReference>
<dbReference type="Gene3D" id="3.80.10.10">
    <property type="entry name" value="Ribonuclease Inhibitor"/>
    <property type="match status" value="1"/>
</dbReference>
<sequence length="158" mass="17146">MESISLKGYYYSQTPPDGKLQLNDVITLLASLTNLKKLKLDAWMLESFAQLRDIICACRALEELTLIDVDATITPQAPSYKPRISLTPPPLRVLLINDVEFEGQLVAWLASHPAAISSLTLSCGAFLHPNQSGKLLRRSGPSLTHLQIHCASGGHGGA</sequence>
<dbReference type="AlphaFoldDB" id="A0A166CZP6"/>
<protein>
    <recommendedName>
        <fullName evidence="3">F-box domain-containing protein</fullName>
    </recommendedName>
</protein>
<dbReference type="OrthoDB" id="2159328at2759"/>
<dbReference type="SUPFAM" id="SSF52047">
    <property type="entry name" value="RNI-like"/>
    <property type="match status" value="1"/>
</dbReference>
<evidence type="ECO:0000313" key="2">
    <source>
        <dbReference type="Proteomes" id="UP000076532"/>
    </source>
</evidence>
<gene>
    <name evidence="1" type="ORF">FIBSPDRAFT_868548</name>
</gene>
<accession>A0A166CZP6</accession>
<proteinExistence type="predicted"/>
<evidence type="ECO:0000313" key="1">
    <source>
        <dbReference type="EMBL" id="KZP14168.1"/>
    </source>
</evidence>
<name>A0A166CZP6_9AGAM</name>
<keyword evidence="2" id="KW-1185">Reference proteome</keyword>
<dbReference type="Proteomes" id="UP000076532">
    <property type="component" value="Unassembled WGS sequence"/>
</dbReference>
<dbReference type="EMBL" id="KV417621">
    <property type="protein sequence ID" value="KZP14168.1"/>
    <property type="molecule type" value="Genomic_DNA"/>
</dbReference>